<evidence type="ECO:0000313" key="1">
    <source>
        <dbReference type="EMBL" id="GGM78356.1"/>
    </source>
</evidence>
<sequence length="137" mass="15330">MTDIDPQELAERYVAQWIEPDPAKRRDAIERLWADDATHVLQPPVEIREAADRLGFAHQTLRAEGHDAIERRITGSYDHFIVGQGFTFRARGGAVRLDGVVRIGWDALVGGEVHGGGEDLLVLAPDGRIRTDYMFPE</sequence>
<proteinExistence type="predicted"/>
<dbReference type="InterPro" id="IPR032710">
    <property type="entry name" value="NTF2-like_dom_sf"/>
</dbReference>
<evidence type="ECO:0008006" key="3">
    <source>
        <dbReference type="Google" id="ProtNLM"/>
    </source>
</evidence>
<accession>A0A917X6W6</accession>
<keyword evidence="2" id="KW-1185">Reference proteome</keyword>
<evidence type="ECO:0000313" key="2">
    <source>
        <dbReference type="Proteomes" id="UP000642070"/>
    </source>
</evidence>
<gene>
    <name evidence="1" type="ORF">GCM10007977_094870</name>
</gene>
<comment type="caution">
    <text evidence="1">The sequence shown here is derived from an EMBL/GenBank/DDBJ whole genome shotgun (WGS) entry which is preliminary data.</text>
</comment>
<reference evidence="1" key="2">
    <citation type="submission" date="2020-09" db="EMBL/GenBank/DDBJ databases">
        <authorList>
            <person name="Sun Q."/>
            <person name="Ohkuma M."/>
        </authorList>
    </citation>
    <scope>NUCLEOTIDE SEQUENCE</scope>
    <source>
        <strain evidence="1">JCM 19831</strain>
    </source>
</reference>
<dbReference type="Gene3D" id="3.10.450.50">
    <property type="match status" value="1"/>
</dbReference>
<dbReference type="AlphaFoldDB" id="A0A917X6W6"/>
<reference evidence="1" key="1">
    <citation type="journal article" date="2014" name="Int. J. Syst. Evol. Microbiol.">
        <title>Complete genome sequence of Corynebacterium casei LMG S-19264T (=DSM 44701T), isolated from a smear-ripened cheese.</title>
        <authorList>
            <consortium name="US DOE Joint Genome Institute (JGI-PGF)"/>
            <person name="Walter F."/>
            <person name="Albersmeier A."/>
            <person name="Kalinowski J."/>
            <person name="Ruckert C."/>
        </authorList>
    </citation>
    <scope>NUCLEOTIDE SEQUENCE</scope>
    <source>
        <strain evidence="1">JCM 19831</strain>
    </source>
</reference>
<protein>
    <recommendedName>
        <fullName evidence="3">SnoaL-like domain-containing protein</fullName>
    </recommendedName>
</protein>
<dbReference type="SUPFAM" id="SSF54427">
    <property type="entry name" value="NTF2-like"/>
    <property type="match status" value="1"/>
</dbReference>
<dbReference type="Proteomes" id="UP000642070">
    <property type="component" value="Unassembled WGS sequence"/>
</dbReference>
<dbReference type="RefSeq" id="WP_190256649.1">
    <property type="nucleotide sequence ID" value="NZ_BMPI01000077.1"/>
</dbReference>
<dbReference type="EMBL" id="BMPI01000077">
    <property type="protein sequence ID" value="GGM78356.1"/>
    <property type="molecule type" value="Genomic_DNA"/>
</dbReference>
<organism evidence="1 2">
    <name type="scientific">Dactylosporangium sucinum</name>
    <dbReference type="NCBI Taxonomy" id="1424081"/>
    <lineage>
        <taxon>Bacteria</taxon>
        <taxon>Bacillati</taxon>
        <taxon>Actinomycetota</taxon>
        <taxon>Actinomycetes</taxon>
        <taxon>Micromonosporales</taxon>
        <taxon>Micromonosporaceae</taxon>
        <taxon>Dactylosporangium</taxon>
    </lineage>
</organism>
<name>A0A917X6W6_9ACTN</name>